<accession>A0A2C6DPW9</accession>
<dbReference type="SUPFAM" id="SSF53850">
    <property type="entry name" value="Periplasmic binding protein-like II"/>
    <property type="match status" value="1"/>
</dbReference>
<gene>
    <name evidence="7" type="primary">dmlR_11</name>
    <name evidence="6" type="ORF">CRN84_14075</name>
    <name evidence="7" type="ORF">NCTC12282_03985</name>
</gene>
<dbReference type="PANTHER" id="PTHR30537:SF5">
    <property type="entry name" value="HTH-TYPE TRANSCRIPTIONAL ACTIVATOR TTDR-RELATED"/>
    <property type="match status" value="1"/>
</dbReference>
<dbReference type="OrthoDB" id="8479357at2"/>
<protein>
    <submittedName>
        <fullName evidence="7">D-malate degradation protein R</fullName>
    </submittedName>
    <submittedName>
        <fullName evidence="6">LysR family transcriptional regulator</fullName>
    </submittedName>
</protein>
<dbReference type="STRING" id="1111728.GCA_000427805_04204"/>
<comment type="similarity">
    <text evidence="1">Belongs to the LysR transcriptional regulatory family.</text>
</comment>
<evidence type="ECO:0000259" key="5">
    <source>
        <dbReference type="PROSITE" id="PS50931"/>
    </source>
</evidence>
<dbReference type="Gene3D" id="1.10.10.10">
    <property type="entry name" value="Winged helix-like DNA-binding domain superfamily/Winged helix DNA-binding domain"/>
    <property type="match status" value="1"/>
</dbReference>
<dbReference type="InterPro" id="IPR036388">
    <property type="entry name" value="WH-like_DNA-bd_sf"/>
</dbReference>
<keyword evidence="3" id="KW-0238">DNA-binding</keyword>
<sequence length="298" mass="32577">MDLNLVHVFVAVVDRGSFVGAATMLSLPTSNVSRYISQLEKQLNCRLLERSTRNMRITEAGKLLYQHAKPLLESLELAELTLTSQQAVLSGTLKLCLPGEFGPGVLGPILADFAQSHPQVEIQCNTGLPGSEILRDDIDLAIVFNRGLLDNSSLIARKIASMTSVVVASPELLKQIGIPKLTRQLKQLPCVTTLSVLKGQPWQFIDKSGSLHKVAVSSRYKVNSGELARTAALRGIGLTILAESGCRDDIESGRLVKVEFEMVPAPLELLALYPSRQYVPARVRLFLELVQKRLAELG</sequence>
<dbReference type="InterPro" id="IPR058163">
    <property type="entry name" value="LysR-type_TF_proteobact-type"/>
</dbReference>
<dbReference type="EMBL" id="CAADJA010000002">
    <property type="protein sequence ID" value="VFS49515.1"/>
    <property type="molecule type" value="Genomic_DNA"/>
</dbReference>
<evidence type="ECO:0000256" key="1">
    <source>
        <dbReference type="ARBA" id="ARBA00009437"/>
    </source>
</evidence>
<dbReference type="GO" id="GO:0006351">
    <property type="term" value="P:DNA-templated transcription"/>
    <property type="evidence" value="ECO:0007669"/>
    <property type="project" value="TreeGrafter"/>
</dbReference>
<dbReference type="EMBL" id="PDDX01000001">
    <property type="protein sequence ID" value="PHI30382.1"/>
    <property type="molecule type" value="Genomic_DNA"/>
</dbReference>
<evidence type="ECO:0000313" key="9">
    <source>
        <dbReference type="Proteomes" id="UP000373449"/>
    </source>
</evidence>
<dbReference type="CDD" id="cd08422">
    <property type="entry name" value="PBP2_CrgA_like"/>
    <property type="match status" value="1"/>
</dbReference>
<dbReference type="Proteomes" id="UP000373449">
    <property type="component" value="Unassembled WGS sequence"/>
</dbReference>
<evidence type="ECO:0000313" key="7">
    <source>
        <dbReference type="EMBL" id="VFS49515.1"/>
    </source>
</evidence>
<keyword evidence="8" id="KW-1185">Reference proteome</keyword>
<dbReference type="PROSITE" id="PS50931">
    <property type="entry name" value="HTH_LYSR"/>
    <property type="match status" value="1"/>
</dbReference>
<proteinExistence type="inferred from homology"/>
<evidence type="ECO:0000256" key="2">
    <source>
        <dbReference type="ARBA" id="ARBA00023015"/>
    </source>
</evidence>
<dbReference type="InterPro" id="IPR036390">
    <property type="entry name" value="WH_DNA-bd_sf"/>
</dbReference>
<evidence type="ECO:0000256" key="4">
    <source>
        <dbReference type="ARBA" id="ARBA00023163"/>
    </source>
</evidence>
<dbReference type="GO" id="GO:0043565">
    <property type="term" value="F:sequence-specific DNA binding"/>
    <property type="evidence" value="ECO:0007669"/>
    <property type="project" value="TreeGrafter"/>
</dbReference>
<dbReference type="RefSeq" id="WP_029093629.1">
    <property type="nucleotide sequence ID" value="NZ_CAADJA010000002.1"/>
</dbReference>
<dbReference type="GO" id="GO:0003700">
    <property type="term" value="F:DNA-binding transcription factor activity"/>
    <property type="evidence" value="ECO:0007669"/>
    <property type="project" value="InterPro"/>
</dbReference>
<dbReference type="FunFam" id="1.10.10.10:FF:000001">
    <property type="entry name" value="LysR family transcriptional regulator"/>
    <property type="match status" value="1"/>
</dbReference>
<dbReference type="PANTHER" id="PTHR30537">
    <property type="entry name" value="HTH-TYPE TRANSCRIPTIONAL REGULATOR"/>
    <property type="match status" value="1"/>
</dbReference>
<dbReference type="InterPro" id="IPR000847">
    <property type="entry name" value="LysR_HTH_N"/>
</dbReference>
<dbReference type="InterPro" id="IPR005119">
    <property type="entry name" value="LysR_subst-bd"/>
</dbReference>
<dbReference type="Pfam" id="PF00126">
    <property type="entry name" value="HTH_1"/>
    <property type="match status" value="1"/>
</dbReference>
<dbReference type="AlphaFoldDB" id="A0A2C6DPW9"/>
<dbReference type="Gene3D" id="3.40.190.290">
    <property type="match status" value="1"/>
</dbReference>
<reference evidence="8" key="2">
    <citation type="submission" date="2017-09" db="EMBL/GenBank/DDBJ databases">
        <title>FDA dAtabase for Regulatory Grade micrObial Sequences (FDA-ARGOS): Supporting development and validation of Infectious Disease Dx tests.</title>
        <authorList>
            <person name="Minogue T."/>
            <person name="Wolcott M."/>
            <person name="Wasieloski L."/>
            <person name="Aguilar W."/>
            <person name="Moore D."/>
            <person name="Tallon L."/>
            <person name="Sadzewicz L."/>
            <person name="Ott S."/>
            <person name="Zhao X."/>
            <person name="Nagaraj S."/>
            <person name="Vavikolanu K."/>
            <person name="Aluvathingal J."/>
            <person name="Nadendla S."/>
            <person name="Sichtig H."/>
        </authorList>
    </citation>
    <scope>NUCLEOTIDE SEQUENCE [LARGE SCALE GENOMIC DNA]</scope>
    <source>
        <strain evidence="8">FDAARGOS_387</strain>
    </source>
</reference>
<reference evidence="7 9" key="3">
    <citation type="submission" date="2019-03" db="EMBL/GenBank/DDBJ databases">
        <authorList>
            <consortium name="Pathogen Informatics"/>
        </authorList>
    </citation>
    <scope>NUCLEOTIDE SEQUENCE [LARGE SCALE GENOMIC DNA]</scope>
    <source>
        <strain evidence="7 9">NCTC12282</strain>
    </source>
</reference>
<keyword evidence="4" id="KW-0804">Transcription</keyword>
<dbReference type="SUPFAM" id="SSF46785">
    <property type="entry name" value="Winged helix' DNA-binding domain"/>
    <property type="match status" value="1"/>
</dbReference>
<name>A0A2C6DPW9_9GAMM</name>
<evidence type="ECO:0000313" key="6">
    <source>
        <dbReference type="EMBL" id="PHI30382.1"/>
    </source>
</evidence>
<dbReference type="Proteomes" id="UP000224974">
    <property type="component" value="Unassembled WGS sequence"/>
</dbReference>
<evidence type="ECO:0000313" key="8">
    <source>
        <dbReference type="Proteomes" id="UP000224974"/>
    </source>
</evidence>
<organism evidence="6 8">
    <name type="scientific">Budvicia aquatica</name>
    <dbReference type="NCBI Taxonomy" id="82979"/>
    <lineage>
        <taxon>Bacteria</taxon>
        <taxon>Pseudomonadati</taxon>
        <taxon>Pseudomonadota</taxon>
        <taxon>Gammaproteobacteria</taxon>
        <taxon>Enterobacterales</taxon>
        <taxon>Budviciaceae</taxon>
        <taxon>Budvicia</taxon>
    </lineage>
</organism>
<feature type="domain" description="HTH lysR-type" evidence="5">
    <location>
        <begin position="1"/>
        <end position="58"/>
    </location>
</feature>
<reference evidence="6" key="1">
    <citation type="submission" date="2017-09" db="EMBL/GenBank/DDBJ databases">
        <title>FDA dAtabase for Regulatory Grade micrObial Sequences (FDA-ARGOS): Supporting development and validation of Infectious Disease Dx tests.</title>
        <authorList>
            <person name="Minogue T."/>
            <person name="Wolcott M."/>
            <person name="Wasieloski L."/>
            <person name="Aguilar W."/>
            <person name="Moore D."/>
            <person name="Tallon L.J."/>
            <person name="Sadzewicz L."/>
            <person name="Ott S."/>
            <person name="Zhao X."/>
            <person name="Nagaraj S."/>
            <person name="Vavikolanu K."/>
            <person name="Aluvathingal J."/>
            <person name="Nadendla S."/>
            <person name="Sichtig H."/>
        </authorList>
    </citation>
    <scope>NUCLEOTIDE SEQUENCE</scope>
    <source>
        <strain evidence="6">FDAARGOS_387</strain>
    </source>
</reference>
<evidence type="ECO:0000256" key="3">
    <source>
        <dbReference type="ARBA" id="ARBA00023125"/>
    </source>
</evidence>
<dbReference type="Pfam" id="PF03466">
    <property type="entry name" value="LysR_substrate"/>
    <property type="match status" value="1"/>
</dbReference>
<keyword evidence="2" id="KW-0805">Transcription regulation</keyword>